<name>A0A395SXQ0_9HYPO</name>
<keyword evidence="3" id="KW-0328">Glycosyltransferase</keyword>
<feature type="transmembrane region" description="Helical" evidence="2">
    <location>
        <begin position="12"/>
        <end position="32"/>
    </location>
</feature>
<feature type="transmembrane region" description="Helical" evidence="2">
    <location>
        <begin position="215"/>
        <end position="234"/>
    </location>
</feature>
<dbReference type="AlphaFoldDB" id="A0A395SXQ0"/>
<keyword evidence="2" id="KW-1133">Transmembrane helix</keyword>
<protein>
    <submittedName>
        <fullName evidence="3">Alpha-mannosyltransferase alg11p</fullName>
    </submittedName>
</protein>
<sequence>MLDVSNARPIGILAGYLTTCALLAVTIIRTIYHKAASSKLTSRHRHAIIIFSALAVLSLATTWYHMFRFFQWSYQQWESTHLENPDGELHLGQWLRDTTLFKQAWVSTLEKGPRAFWSMQIFGFCANWSVMLAWQGKTTKQKFGLVLTDAADTKKRIPHLWIFMLLGQIVAISFAVNLSFLAFLVFEDVDTSSKATEKEKTIQSSPNYNPMLRTSWLAVLIVTIGCALAIPFTLNHPNFMYLLLAPHVLAFAPLLFNKLVGVQKGAAMDEQPTRDNRARVRAIVVTVALCHLLWRGDWGDAMSALYEHPAVSSVGWDVICCWITFSVWYFVRYGINFEKKYGFPRFSRSSDERLVQAFLSDTRRSGRKPTSSAEAAHSLEKSA</sequence>
<keyword evidence="4" id="KW-1185">Reference proteome</keyword>
<feature type="transmembrane region" description="Helical" evidence="2">
    <location>
        <begin position="278"/>
        <end position="294"/>
    </location>
</feature>
<evidence type="ECO:0000256" key="2">
    <source>
        <dbReference type="SAM" id="Phobius"/>
    </source>
</evidence>
<accession>A0A395SXQ0</accession>
<feature type="transmembrane region" description="Helical" evidence="2">
    <location>
        <begin position="314"/>
        <end position="331"/>
    </location>
</feature>
<keyword evidence="2" id="KW-0812">Transmembrane</keyword>
<evidence type="ECO:0000256" key="1">
    <source>
        <dbReference type="SAM" id="MobiDB-lite"/>
    </source>
</evidence>
<dbReference type="Proteomes" id="UP000266234">
    <property type="component" value="Unassembled WGS sequence"/>
</dbReference>
<reference evidence="3 4" key="1">
    <citation type="journal article" date="2018" name="PLoS Pathog.">
        <title>Evolution of structural diversity of trichothecenes, a family of toxins produced by plant pathogenic and entomopathogenic fungi.</title>
        <authorList>
            <person name="Proctor R.H."/>
            <person name="McCormick S.P."/>
            <person name="Kim H.S."/>
            <person name="Cardoza R.E."/>
            <person name="Stanley A.M."/>
            <person name="Lindo L."/>
            <person name="Kelly A."/>
            <person name="Brown D.W."/>
            <person name="Lee T."/>
            <person name="Vaughan M.M."/>
            <person name="Alexander N.J."/>
            <person name="Busman M."/>
            <person name="Gutierrez S."/>
        </authorList>
    </citation>
    <scope>NUCLEOTIDE SEQUENCE [LARGE SCALE GENOMIC DNA]</scope>
    <source>
        <strain evidence="3 4">NRRL 20695</strain>
    </source>
</reference>
<evidence type="ECO:0000313" key="3">
    <source>
        <dbReference type="EMBL" id="RGP77260.1"/>
    </source>
</evidence>
<organism evidence="3 4">
    <name type="scientific">Fusarium longipes</name>
    <dbReference type="NCBI Taxonomy" id="694270"/>
    <lineage>
        <taxon>Eukaryota</taxon>
        <taxon>Fungi</taxon>
        <taxon>Dikarya</taxon>
        <taxon>Ascomycota</taxon>
        <taxon>Pezizomycotina</taxon>
        <taxon>Sordariomycetes</taxon>
        <taxon>Hypocreomycetidae</taxon>
        <taxon>Hypocreales</taxon>
        <taxon>Nectriaceae</taxon>
        <taxon>Fusarium</taxon>
    </lineage>
</organism>
<proteinExistence type="predicted"/>
<feature type="transmembrane region" description="Helical" evidence="2">
    <location>
        <begin position="44"/>
        <end position="64"/>
    </location>
</feature>
<feature type="region of interest" description="Disordered" evidence="1">
    <location>
        <begin position="361"/>
        <end position="383"/>
    </location>
</feature>
<keyword evidence="3" id="KW-0808">Transferase</keyword>
<evidence type="ECO:0000313" key="4">
    <source>
        <dbReference type="Proteomes" id="UP000266234"/>
    </source>
</evidence>
<dbReference type="EMBL" id="PXOG01000100">
    <property type="protein sequence ID" value="RGP77260.1"/>
    <property type="molecule type" value="Genomic_DNA"/>
</dbReference>
<dbReference type="GO" id="GO:0016757">
    <property type="term" value="F:glycosyltransferase activity"/>
    <property type="evidence" value="ECO:0007669"/>
    <property type="project" value="UniProtKB-KW"/>
</dbReference>
<comment type="caution">
    <text evidence="3">The sequence shown here is derived from an EMBL/GenBank/DDBJ whole genome shotgun (WGS) entry which is preliminary data.</text>
</comment>
<keyword evidence="2" id="KW-0472">Membrane</keyword>
<dbReference type="OrthoDB" id="2126185at2759"/>
<gene>
    <name evidence="3" type="ORF">FLONG3_4775</name>
</gene>
<feature type="transmembrane region" description="Helical" evidence="2">
    <location>
        <begin position="160"/>
        <end position="186"/>
    </location>
</feature>